<dbReference type="STRING" id="157910.SAMN05445850_5597"/>
<proteinExistence type="predicted"/>
<dbReference type="AlphaFoldDB" id="A0A1H1JTS9"/>
<reference evidence="2" key="1">
    <citation type="submission" date="2016-10" db="EMBL/GenBank/DDBJ databases">
        <authorList>
            <person name="Varghese N."/>
            <person name="Submissions S."/>
        </authorList>
    </citation>
    <scope>NUCLEOTIDE SEQUENCE [LARGE SCALE GENOMIC DNA]</scope>
    <source>
        <strain evidence="2">DUS833</strain>
    </source>
</reference>
<evidence type="ECO:0008006" key="3">
    <source>
        <dbReference type="Google" id="ProtNLM"/>
    </source>
</evidence>
<organism evidence="1 2">
    <name type="scientific">Paraburkholderia tuberum</name>
    <dbReference type="NCBI Taxonomy" id="157910"/>
    <lineage>
        <taxon>Bacteria</taxon>
        <taxon>Pseudomonadati</taxon>
        <taxon>Pseudomonadota</taxon>
        <taxon>Betaproteobacteria</taxon>
        <taxon>Burkholderiales</taxon>
        <taxon>Burkholderiaceae</taxon>
        <taxon>Paraburkholderia</taxon>
    </lineage>
</organism>
<evidence type="ECO:0000313" key="1">
    <source>
        <dbReference type="EMBL" id="SDR53035.1"/>
    </source>
</evidence>
<dbReference type="Proteomes" id="UP000199365">
    <property type="component" value="Unassembled WGS sequence"/>
</dbReference>
<sequence length="101" mass="11409">MRMLLNIRIPHEPFNAFVRDGTIEEVMAKIPEAMKPEAAYFTEQSGGRGAILVINPDEPSQTPAFAEPWFLTFNADCEFRVVLLPEDLQKAGLEMLGSKWK</sequence>
<evidence type="ECO:0000313" key="2">
    <source>
        <dbReference type="Proteomes" id="UP000199365"/>
    </source>
</evidence>
<dbReference type="RefSeq" id="WP_090810368.1">
    <property type="nucleotide sequence ID" value="NZ_FNKX01000002.1"/>
</dbReference>
<gene>
    <name evidence="1" type="ORF">SAMN05445850_5597</name>
</gene>
<name>A0A1H1JTS9_9BURK</name>
<accession>A0A1H1JTS9</accession>
<dbReference type="EMBL" id="FNKX01000002">
    <property type="protein sequence ID" value="SDR53035.1"/>
    <property type="molecule type" value="Genomic_DNA"/>
</dbReference>
<keyword evidence="2" id="KW-1185">Reference proteome</keyword>
<protein>
    <recommendedName>
        <fullName evidence="3">Panthothenate synthetase</fullName>
    </recommendedName>
</protein>